<evidence type="ECO:0000313" key="3">
    <source>
        <dbReference type="EMBL" id="CAI4018912.1"/>
    </source>
</evidence>
<evidence type="ECO:0000313" key="5">
    <source>
        <dbReference type="Proteomes" id="UP001152797"/>
    </source>
</evidence>
<evidence type="ECO:0000256" key="1">
    <source>
        <dbReference type="SAM" id="Phobius"/>
    </source>
</evidence>
<comment type="caution">
    <text evidence="3">The sequence shown here is derived from an EMBL/GenBank/DDBJ whole genome shotgun (WGS) entry which is preliminary data.</text>
</comment>
<proteinExistence type="predicted"/>
<dbReference type="AlphaFoldDB" id="A0A9P1GPZ8"/>
<dbReference type="OrthoDB" id="445726at2759"/>
<keyword evidence="2" id="KW-0732">Signal</keyword>
<dbReference type="SMART" id="SM01411">
    <property type="entry name" value="Ephrin_rec_like"/>
    <property type="match status" value="1"/>
</dbReference>
<protein>
    <submittedName>
        <fullName evidence="3">Uncharacterized protein</fullName>
    </submittedName>
</protein>
<organism evidence="3">
    <name type="scientific">Cladocopium goreaui</name>
    <dbReference type="NCBI Taxonomy" id="2562237"/>
    <lineage>
        <taxon>Eukaryota</taxon>
        <taxon>Sar</taxon>
        <taxon>Alveolata</taxon>
        <taxon>Dinophyceae</taxon>
        <taxon>Suessiales</taxon>
        <taxon>Symbiodiniaceae</taxon>
        <taxon>Cladocopium</taxon>
    </lineage>
</organism>
<name>A0A9P1GPZ8_9DINO</name>
<sequence length="905" mass="103784">MLFPMLMAFLIAPVLGADPFTTRDELRSAARKWTNKAERQDVEKKHGKIAQWDVSSISDMSGIFEGLEDFNESIGSWNTSAATNMSMMFLNARAFNRSIGRWNTSGVRDMSLMFYNASNFNQDISSWDTSNVLDMCQMFCSAKTFNQPIGRWDTSSVRDMNEMFAYAAAFNQPIGKWTTSKVTTMRQMFRLAEAFNQHIGYWNTSSVKDMMGMFFRAFAFNQPIGKWNTSNVRDMSQMFLSASVFNQDISGWKTSSVTDMSRMFFQSYVFNQFLWFWDTSRVTDMSEMFYAAENFNQPINKWSVSSVTDMRRMFEYAQAFDRPIGDWDTSSVRDMSGMFEHARAFNQPIGSWDTSSVRDMSEMFSYAMAFNQDIRGWNTSRVTDMSKMFHFALAFNQPIGQWDTSSVTDMSTMFRNATAFKQQLVSWDTSQVCVRPEMFQGAEIFVKPPCPAGHFPAQNRLGCERCPAGRYSGQGKESCESCPANAVPSPDQTSCDDCDTYHFASENAMTCTACNPPMMLIDANCVWWHLPLLAVVVAGVLVGARVWLSYRRGCRKKEIEQIFKLLETDFWDGAASTALRHCTNLQRLGVHWAEVERRIAAIRKNQSEKAGVSMRYLLSPEFQQLAIQRTGKSDPTFIEMQSSFWLEDAPLGGSIICPRDGRPGCALVDWIHCDERREQTHFLSWTWKYRLHQVTSALGMYRMKTSAIPEQVFFFMCFFVNNQFRILLEQTQTGSADLETVFERNLKRIGRMVAILDGWENPVYFERIWTVYEQFVASTLDVQVSFAMPPASTTQMNEEIYRGKVGIKAVTWSLSQIDSASAKASKPQDEDYVKSLIDRGVGFAHVDHHVTQVMVKWIGNVVERRFQELVHDARRTRNLTQLCANMQLEDLDEHDENMVEAAEFL</sequence>
<dbReference type="Proteomes" id="UP001152797">
    <property type="component" value="Unassembled WGS sequence"/>
</dbReference>
<dbReference type="Gene3D" id="2.10.220.10">
    <property type="entry name" value="Hormone Receptor, Insulin-like Growth Factor Receptor 1, Chain A, domain 2"/>
    <property type="match status" value="1"/>
</dbReference>
<dbReference type="InterPro" id="IPR011889">
    <property type="entry name" value="Liste_lipo_26"/>
</dbReference>
<dbReference type="EMBL" id="CAMXCT010006720">
    <property type="protein sequence ID" value="CAI4018912.1"/>
    <property type="molecule type" value="Genomic_DNA"/>
</dbReference>
<feature type="signal peptide" evidence="2">
    <location>
        <begin position="1"/>
        <end position="16"/>
    </location>
</feature>
<gene>
    <name evidence="3" type="ORF">C1SCF055_LOCUS43442</name>
</gene>
<keyword evidence="1" id="KW-0472">Membrane</keyword>
<keyword evidence="1" id="KW-1133">Transmembrane helix</keyword>
<feature type="transmembrane region" description="Helical" evidence="1">
    <location>
        <begin position="526"/>
        <end position="548"/>
    </location>
</feature>
<dbReference type="InterPro" id="IPR009030">
    <property type="entry name" value="Growth_fac_rcpt_cys_sf"/>
</dbReference>
<dbReference type="Pfam" id="PF03382">
    <property type="entry name" value="DUF285"/>
    <property type="match status" value="2"/>
</dbReference>
<feature type="chain" id="PRO_5043272993" evidence="2">
    <location>
        <begin position="17"/>
        <end position="905"/>
    </location>
</feature>
<evidence type="ECO:0000256" key="2">
    <source>
        <dbReference type="SAM" id="SignalP"/>
    </source>
</evidence>
<dbReference type="EMBL" id="CAMXCT020006720">
    <property type="protein sequence ID" value="CAL1172287.1"/>
    <property type="molecule type" value="Genomic_DNA"/>
</dbReference>
<reference evidence="3" key="1">
    <citation type="submission" date="2022-10" db="EMBL/GenBank/DDBJ databases">
        <authorList>
            <person name="Chen Y."/>
            <person name="Dougan E. K."/>
            <person name="Chan C."/>
            <person name="Rhodes N."/>
            <person name="Thang M."/>
        </authorList>
    </citation>
    <scope>NUCLEOTIDE SEQUENCE</scope>
</reference>
<reference evidence="4 5" key="2">
    <citation type="submission" date="2024-05" db="EMBL/GenBank/DDBJ databases">
        <authorList>
            <person name="Chen Y."/>
            <person name="Shah S."/>
            <person name="Dougan E. K."/>
            <person name="Thang M."/>
            <person name="Chan C."/>
        </authorList>
    </citation>
    <scope>NUCLEOTIDE SEQUENCE [LARGE SCALE GENOMIC DNA]</scope>
</reference>
<dbReference type="NCBIfam" id="TIGR02167">
    <property type="entry name" value="Liste_lipo_26"/>
    <property type="match status" value="6"/>
</dbReference>
<keyword evidence="1" id="KW-0812">Transmembrane</keyword>
<evidence type="ECO:0000313" key="4">
    <source>
        <dbReference type="EMBL" id="CAL4806224.1"/>
    </source>
</evidence>
<accession>A0A9P1GPZ8</accession>
<dbReference type="CDD" id="cd00185">
    <property type="entry name" value="TNFRSF"/>
    <property type="match status" value="1"/>
</dbReference>
<dbReference type="InterPro" id="IPR005046">
    <property type="entry name" value="DUF285"/>
</dbReference>
<dbReference type="EMBL" id="CAMXCT030006720">
    <property type="protein sequence ID" value="CAL4806224.1"/>
    <property type="molecule type" value="Genomic_DNA"/>
</dbReference>
<dbReference type="SUPFAM" id="SSF57184">
    <property type="entry name" value="Growth factor receptor domain"/>
    <property type="match status" value="1"/>
</dbReference>
<keyword evidence="5" id="KW-1185">Reference proteome</keyword>